<dbReference type="Proteomes" id="UP000005709">
    <property type="component" value="Unassembled WGS sequence"/>
</dbReference>
<proteinExistence type="predicted"/>
<feature type="chain" id="PRO_5002991076" evidence="1">
    <location>
        <begin position="19"/>
        <end position="335"/>
    </location>
</feature>
<dbReference type="RefSeq" id="WP_005870915.1">
    <property type="nucleotide sequence ID" value="NZ_ACYG01000022.1"/>
</dbReference>
<evidence type="ECO:0000256" key="1">
    <source>
        <dbReference type="SAM" id="SignalP"/>
    </source>
</evidence>
<feature type="signal peptide" evidence="1">
    <location>
        <begin position="1"/>
        <end position="18"/>
    </location>
</feature>
<comment type="caution">
    <text evidence="2">The sequence shown here is derived from an EMBL/GenBank/DDBJ whole genome shotgun (WGS) entry which is preliminary data.</text>
</comment>
<keyword evidence="1" id="KW-0732">Signal</keyword>
<dbReference type="OrthoDB" id="877719at2"/>
<dbReference type="eggNOG" id="ENOG5030XJS">
    <property type="taxonomic scope" value="Bacteria"/>
</dbReference>
<dbReference type="EMBL" id="ACYG01000022">
    <property type="protein sequence ID" value="EEV17882.1"/>
    <property type="molecule type" value="Genomic_DNA"/>
</dbReference>
<evidence type="ECO:0000313" key="2">
    <source>
        <dbReference type="EMBL" id="EEV17882.1"/>
    </source>
</evidence>
<organism evidence="2 3">
    <name type="scientific">Campylobacter gracilis RM3268</name>
    <dbReference type="NCBI Taxonomy" id="553220"/>
    <lineage>
        <taxon>Bacteria</taxon>
        <taxon>Pseudomonadati</taxon>
        <taxon>Campylobacterota</taxon>
        <taxon>Epsilonproteobacteria</taxon>
        <taxon>Campylobacterales</taxon>
        <taxon>Campylobacteraceae</taxon>
        <taxon>Campylobacter</taxon>
    </lineage>
</organism>
<sequence length="335" mass="36705">MKILISFLCLLSFVFAEAALALAGGTNSAQKDQSLEILTANLSTALQEIDEAGHRPDGIPCESIVRLRAAFMEFLQSAGESAPQILKSLRFAPNMAISQDGKFRAYSVDISTGGTMGASYVAYQYASGGQNFIMDFADKGAQQMQECVLGGRRDCACGDWAVGTAWGGDRVIKVFKVKENLYLIYGASKGSTKLTNDEFWAVEASEAGINLANIFHYVRSCGGDCDCSKRSSLVSPPHDSARFGIEYDFFSYSYLDGSDEIKNKYAKRTFLTFENGILGALKVKYSDKYPDGELVDEYQYFKFDGEKFTIESKIIHCEPGRIIEELVAPSSAQGL</sequence>
<reference evidence="2 3" key="1">
    <citation type="submission" date="2009-07" db="EMBL/GenBank/DDBJ databases">
        <authorList>
            <person name="Madupu R."/>
            <person name="Sebastian Y."/>
            <person name="Durkin A.S."/>
            <person name="Torralba M."/>
            <person name="Methe B."/>
            <person name="Sutton G.G."/>
            <person name="Strausberg R.L."/>
            <person name="Nelson K.E."/>
        </authorList>
    </citation>
    <scope>NUCLEOTIDE SEQUENCE [LARGE SCALE GENOMIC DNA]</scope>
    <source>
        <strain evidence="2 3">RM3268</strain>
    </source>
</reference>
<gene>
    <name evidence="2" type="ORF">CAMGR0001_2249</name>
</gene>
<accession>C8PH61</accession>
<name>C8PH61_9BACT</name>
<dbReference type="AlphaFoldDB" id="C8PH61"/>
<keyword evidence="3" id="KW-1185">Reference proteome</keyword>
<protein>
    <submittedName>
        <fullName evidence="2">Uncharacterized protein</fullName>
    </submittedName>
</protein>
<evidence type="ECO:0000313" key="3">
    <source>
        <dbReference type="Proteomes" id="UP000005709"/>
    </source>
</evidence>